<evidence type="ECO:0000259" key="6">
    <source>
        <dbReference type="SMART" id="SM00470"/>
    </source>
</evidence>
<protein>
    <submittedName>
        <fullName evidence="7">ParB/RepB/Spo0J family partition protein</fullName>
    </submittedName>
</protein>
<gene>
    <name evidence="7" type="ORF">GJ700_03530</name>
</gene>
<name>A0A7X2IIS7_9BURK</name>
<evidence type="ECO:0000256" key="2">
    <source>
        <dbReference type="ARBA" id="ARBA00022829"/>
    </source>
</evidence>
<dbReference type="Gene3D" id="1.10.10.2830">
    <property type="match status" value="1"/>
</dbReference>
<comment type="function">
    <text evidence="4">Involved in chromosome partition. Localize to both poles of the predivisional cell following completion of DNA replication. Binds to the DNA origin of replication.</text>
</comment>
<feature type="compositionally biased region" description="Polar residues" evidence="5">
    <location>
        <begin position="35"/>
        <end position="45"/>
    </location>
</feature>
<dbReference type="Pfam" id="PF02195">
    <property type="entry name" value="ParB_N"/>
    <property type="match status" value="1"/>
</dbReference>
<dbReference type="SUPFAM" id="SSF109709">
    <property type="entry name" value="KorB DNA-binding domain-like"/>
    <property type="match status" value="1"/>
</dbReference>
<dbReference type="InterPro" id="IPR004437">
    <property type="entry name" value="ParB/RepB/Spo0J"/>
</dbReference>
<evidence type="ECO:0000313" key="8">
    <source>
        <dbReference type="Proteomes" id="UP000446768"/>
    </source>
</evidence>
<dbReference type="InterPro" id="IPR036086">
    <property type="entry name" value="ParB/Sulfiredoxin_sf"/>
</dbReference>
<dbReference type="SMART" id="SM00470">
    <property type="entry name" value="ParB"/>
    <property type="match status" value="1"/>
</dbReference>
<evidence type="ECO:0000313" key="7">
    <source>
        <dbReference type="EMBL" id="MRV70789.1"/>
    </source>
</evidence>
<dbReference type="FunFam" id="1.10.10.2830:FF:000001">
    <property type="entry name" value="Chromosome partitioning protein ParB"/>
    <property type="match status" value="1"/>
</dbReference>
<dbReference type="InterPro" id="IPR057240">
    <property type="entry name" value="ParB_dimer_C"/>
</dbReference>
<dbReference type="Pfam" id="PF23552">
    <property type="entry name" value="ParB_C"/>
    <property type="match status" value="1"/>
</dbReference>
<dbReference type="Gene3D" id="3.90.1530.30">
    <property type="match status" value="1"/>
</dbReference>
<dbReference type="PANTHER" id="PTHR33375:SF1">
    <property type="entry name" value="CHROMOSOME-PARTITIONING PROTEIN PARB-RELATED"/>
    <property type="match status" value="1"/>
</dbReference>
<evidence type="ECO:0000256" key="5">
    <source>
        <dbReference type="SAM" id="MobiDB-lite"/>
    </source>
</evidence>
<evidence type="ECO:0000256" key="3">
    <source>
        <dbReference type="ARBA" id="ARBA00023125"/>
    </source>
</evidence>
<sequence>MATKKLKGLGRGLDALLGGDLDPSNPASNAGGANGHTTQEMSVTVMQPGKYQPRTRMDETGLSELAASIKTQGIMQPILVRPVGKSGGKMKYEIIAGERRFRAAQMAGLEQVPVLVRDVDDRTAAAMALIENIQREDLNPLEEAQGINRLINEFDFTHEQAANAVGRSRSAVSNLLRLMNLAGPVQTMLMAGDIDMGHARALLAVDAATQITLANLVIAKRLSVRETEKLVQRTVEEAAGTAEQRPVREKSGDILRLEEELSDSLATPVVFKMGAKGKGQVVIDFADLDVLDGLLARLRGTPA</sequence>
<keyword evidence="2" id="KW-0159">Chromosome partition</keyword>
<dbReference type="FunFam" id="3.90.1530.30:FF:000001">
    <property type="entry name" value="Chromosome partitioning protein ParB"/>
    <property type="match status" value="1"/>
</dbReference>
<dbReference type="InterPro" id="IPR003115">
    <property type="entry name" value="ParB_N"/>
</dbReference>
<feature type="domain" description="ParB-like N-terminal" evidence="6">
    <location>
        <begin position="39"/>
        <end position="133"/>
    </location>
</feature>
<dbReference type="NCBIfam" id="TIGR00180">
    <property type="entry name" value="parB_part"/>
    <property type="match status" value="1"/>
</dbReference>
<dbReference type="AlphaFoldDB" id="A0A7X2IIS7"/>
<keyword evidence="3" id="KW-0238">DNA-binding</keyword>
<dbReference type="PANTHER" id="PTHR33375">
    <property type="entry name" value="CHROMOSOME-PARTITIONING PROTEIN PARB-RELATED"/>
    <property type="match status" value="1"/>
</dbReference>
<comment type="similarity">
    <text evidence="1">Belongs to the ParB family.</text>
</comment>
<proteinExistence type="inferred from homology"/>
<evidence type="ECO:0000256" key="1">
    <source>
        <dbReference type="ARBA" id="ARBA00006295"/>
    </source>
</evidence>
<evidence type="ECO:0000256" key="4">
    <source>
        <dbReference type="ARBA" id="ARBA00025472"/>
    </source>
</evidence>
<dbReference type="InterPro" id="IPR041468">
    <property type="entry name" value="HTH_ParB/Spo0J"/>
</dbReference>
<dbReference type="SUPFAM" id="SSF110849">
    <property type="entry name" value="ParB/Sulfiredoxin"/>
    <property type="match status" value="1"/>
</dbReference>
<accession>A0A7X2IIS7</accession>
<dbReference type="InterPro" id="IPR050336">
    <property type="entry name" value="Chromosome_partition/occlusion"/>
</dbReference>
<dbReference type="Pfam" id="PF17762">
    <property type="entry name" value="HTH_ParB"/>
    <property type="match status" value="1"/>
</dbReference>
<dbReference type="GO" id="GO:0007059">
    <property type="term" value="P:chromosome segregation"/>
    <property type="evidence" value="ECO:0007669"/>
    <property type="project" value="UniProtKB-KW"/>
</dbReference>
<keyword evidence="8" id="KW-1185">Reference proteome</keyword>
<dbReference type="GO" id="GO:0003677">
    <property type="term" value="F:DNA binding"/>
    <property type="evidence" value="ECO:0007669"/>
    <property type="project" value="UniProtKB-KW"/>
</dbReference>
<dbReference type="EMBL" id="WKJJ01000002">
    <property type="protein sequence ID" value="MRV70789.1"/>
    <property type="molecule type" value="Genomic_DNA"/>
</dbReference>
<dbReference type="Proteomes" id="UP000446768">
    <property type="component" value="Unassembled WGS sequence"/>
</dbReference>
<dbReference type="RefSeq" id="WP_154371272.1">
    <property type="nucleotide sequence ID" value="NZ_WKJJ01000002.1"/>
</dbReference>
<comment type="caution">
    <text evidence="7">The sequence shown here is derived from an EMBL/GenBank/DDBJ whole genome shotgun (WGS) entry which is preliminary data.</text>
</comment>
<feature type="region of interest" description="Disordered" evidence="5">
    <location>
        <begin position="17"/>
        <end position="46"/>
    </location>
</feature>
<dbReference type="CDD" id="cd16393">
    <property type="entry name" value="SPO0J_N"/>
    <property type="match status" value="1"/>
</dbReference>
<dbReference type="GO" id="GO:0045881">
    <property type="term" value="P:positive regulation of sporulation resulting in formation of a cellular spore"/>
    <property type="evidence" value="ECO:0007669"/>
    <property type="project" value="TreeGrafter"/>
</dbReference>
<organism evidence="7 8">
    <name type="scientific">Pseudoduganella rivuli</name>
    <dbReference type="NCBI Taxonomy" id="2666085"/>
    <lineage>
        <taxon>Bacteria</taxon>
        <taxon>Pseudomonadati</taxon>
        <taxon>Pseudomonadota</taxon>
        <taxon>Betaproteobacteria</taxon>
        <taxon>Burkholderiales</taxon>
        <taxon>Oxalobacteraceae</taxon>
        <taxon>Telluria group</taxon>
        <taxon>Pseudoduganella</taxon>
    </lineage>
</organism>
<reference evidence="7 8" key="1">
    <citation type="submission" date="2019-11" db="EMBL/GenBank/DDBJ databases">
        <title>Novel species isolated from a subtropical stream in China.</title>
        <authorList>
            <person name="Lu H."/>
        </authorList>
    </citation>
    <scope>NUCLEOTIDE SEQUENCE [LARGE SCALE GENOMIC DNA]</scope>
    <source>
        <strain evidence="7 8">FT92W</strain>
    </source>
</reference>
<dbReference type="GO" id="GO:0005694">
    <property type="term" value="C:chromosome"/>
    <property type="evidence" value="ECO:0007669"/>
    <property type="project" value="TreeGrafter"/>
</dbReference>